<sequence>MSDDVLSPDDAPTGPRELSRPQRRVLGVLIEKAFTTPDQYPLTLKAATSGCNQKSNRDPVVNYSEEQLQRFLDELRAQGLVAVVHTESGRTERFRHYARKAYPFTEPQLAIMGELLLRGRQQPGELRTRASRMVPIDSQEQLRAELGSLLDRGYIQANGPLDRRGVEVDHNFYQADEARTLAPGSFTTSEPPNEMVEERSRPAPASTPAAGVDLSPLEDRITALEATVSELSESLHALRRELGVH</sequence>
<dbReference type="Gene3D" id="1.10.10.10">
    <property type="entry name" value="Winged helix-like DNA-binding domain superfamily/Winged helix DNA-binding domain"/>
    <property type="match status" value="2"/>
</dbReference>
<evidence type="ECO:0000313" key="3">
    <source>
        <dbReference type="Proteomes" id="UP000315700"/>
    </source>
</evidence>
<name>A0A517SB25_9PLAN</name>
<reference evidence="2 3" key="1">
    <citation type="submission" date="2019-02" db="EMBL/GenBank/DDBJ databases">
        <title>Deep-cultivation of Planctomycetes and their phenomic and genomic characterization uncovers novel biology.</title>
        <authorList>
            <person name="Wiegand S."/>
            <person name="Jogler M."/>
            <person name="Boedeker C."/>
            <person name="Pinto D."/>
            <person name="Vollmers J."/>
            <person name="Rivas-Marin E."/>
            <person name="Kohn T."/>
            <person name="Peeters S.H."/>
            <person name="Heuer A."/>
            <person name="Rast P."/>
            <person name="Oberbeckmann S."/>
            <person name="Bunk B."/>
            <person name="Jeske O."/>
            <person name="Meyerdierks A."/>
            <person name="Storesund J.E."/>
            <person name="Kallscheuer N."/>
            <person name="Luecker S."/>
            <person name="Lage O.M."/>
            <person name="Pohl T."/>
            <person name="Merkel B.J."/>
            <person name="Hornburger P."/>
            <person name="Mueller R.-W."/>
            <person name="Bruemmer F."/>
            <person name="Labrenz M."/>
            <person name="Spormann A.M."/>
            <person name="Op den Camp H."/>
            <person name="Overmann J."/>
            <person name="Amann R."/>
            <person name="Jetten M.S.M."/>
            <person name="Mascher T."/>
            <person name="Medema M.H."/>
            <person name="Devos D.P."/>
            <person name="Kaster A.-K."/>
            <person name="Ovreas L."/>
            <person name="Rohde M."/>
            <person name="Galperin M.Y."/>
            <person name="Jogler C."/>
        </authorList>
    </citation>
    <scope>NUCLEOTIDE SEQUENCE [LARGE SCALE GENOMIC DNA]</scope>
    <source>
        <strain evidence="2 3">Pan44</strain>
    </source>
</reference>
<gene>
    <name evidence="2" type="ORF">Pan44_13580</name>
</gene>
<organism evidence="2 3">
    <name type="scientific">Caulifigura coniformis</name>
    <dbReference type="NCBI Taxonomy" id="2527983"/>
    <lineage>
        <taxon>Bacteria</taxon>
        <taxon>Pseudomonadati</taxon>
        <taxon>Planctomycetota</taxon>
        <taxon>Planctomycetia</taxon>
        <taxon>Planctomycetales</taxon>
        <taxon>Planctomycetaceae</taxon>
        <taxon>Caulifigura</taxon>
    </lineage>
</organism>
<dbReference type="PANTHER" id="PTHR38768">
    <property type="entry name" value="UPF0502 PROTEIN YCEH"/>
    <property type="match status" value="1"/>
</dbReference>
<proteinExistence type="predicted"/>
<dbReference type="PANTHER" id="PTHR38768:SF1">
    <property type="entry name" value="UPF0502 PROTEIN YCEH"/>
    <property type="match status" value="1"/>
</dbReference>
<feature type="region of interest" description="Disordered" evidence="1">
    <location>
        <begin position="179"/>
        <end position="216"/>
    </location>
</feature>
<dbReference type="Pfam" id="PF04337">
    <property type="entry name" value="DUF480"/>
    <property type="match status" value="1"/>
</dbReference>
<keyword evidence="3" id="KW-1185">Reference proteome</keyword>
<accession>A0A517SB25</accession>
<dbReference type="AlphaFoldDB" id="A0A517SB25"/>
<protein>
    <submittedName>
        <fullName evidence="2">Uncharacterized protein</fullName>
    </submittedName>
</protein>
<dbReference type="EMBL" id="CP036271">
    <property type="protein sequence ID" value="QDT53341.1"/>
    <property type="molecule type" value="Genomic_DNA"/>
</dbReference>
<feature type="region of interest" description="Disordered" evidence="1">
    <location>
        <begin position="1"/>
        <end position="22"/>
    </location>
</feature>
<dbReference type="OrthoDB" id="9784785at2"/>
<dbReference type="InterPro" id="IPR036390">
    <property type="entry name" value="WH_DNA-bd_sf"/>
</dbReference>
<evidence type="ECO:0000256" key="1">
    <source>
        <dbReference type="SAM" id="MobiDB-lite"/>
    </source>
</evidence>
<dbReference type="KEGG" id="ccos:Pan44_13580"/>
<dbReference type="FunCoup" id="A0A517SB25">
    <property type="interactions" value="12"/>
</dbReference>
<evidence type="ECO:0000313" key="2">
    <source>
        <dbReference type="EMBL" id="QDT53341.1"/>
    </source>
</evidence>
<dbReference type="RefSeq" id="WP_145028480.1">
    <property type="nucleotide sequence ID" value="NZ_CP036271.1"/>
</dbReference>
<dbReference type="InterPro" id="IPR036388">
    <property type="entry name" value="WH-like_DNA-bd_sf"/>
</dbReference>
<dbReference type="SUPFAM" id="SSF46785">
    <property type="entry name" value="Winged helix' DNA-binding domain"/>
    <property type="match status" value="2"/>
</dbReference>
<dbReference type="Proteomes" id="UP000315700">
    <property type="component" value="Chromosome"/>
</dbReference>
<dbReference type="InterPro" id="IPR007432">
    <property type="entry name" value="DUF480"/>
</dbReference>
<dbReference type="InParanoid" id="A0A517SB25"/>